<dbReference type="Pfam" id="PF11854">
    <property type="entry name" value="MtrB_PioB"/>
    <property type="match status" value="1"/>
</dbReference>
<dbReference type="AlphaFoldDB" id="A0A227JF74"/>
<evidence type="ECO:0000313" key="3">
    <source>
        <dbReference type="Proteomes" id="UP000214596"/>
    </source>
</evidence>
<dbReference type="Gene3D" id="2.40.160.40">
    <property type="entry name" value="monomeric porin ompg"/>
    <property type="match status" value="1"/>
</dbReference>
<evidence type="ECO:0000256" key="1">
    <source>
        <dbReference type="ARBA" id="ARBA00022729"/>
    </source>
</evidence>
<accession>A0A227JF74</accession>
<dbReference type="Proteomes" id="UP000214596">
    <property type="component" value="Unassembled WGS sequence"/>
</dbReference>
<dbReference type="SUPFAM" id="SSF56935">
    <property type="entry name" value="Porins"/>
    <property type="match status" value="1"/>
</dbReference>
<organism evidence="2 3">
    <name type="scientific">Vibrio parahaemolyticus</name>
    <dbReference type="NCBI Taxonomy" id="670"/>
    <lineage>
        <taxon>Bacteria</taxon>
        <taxon>Pseudomonadati</taxon>
        <taxon>Pseudomonadota</taxon>
        <taxon>Gammaproteobacteria</taxon>
        <taxon>Vibrionales</taxon>
        <taxon>Vibrionaceae</taxon>
        <taxon>Vibrio</taxon>
    </lineage>
</organism>
<sequence length="142" mass="16576">HVFYNQQIIRSEQQQANSDVVGWNRYTTKLKDDITTIGFGVSKERLLDDKLSISFDYSYSQADSKSSTTSGGYQYPDNEANSYRFEVIADYEVSENQNVQLNLRYEDYSEEDYLFNNETGTMGDVLQSYEGLYGGVYWKYRF</sequence>
<dbReference type="EMBL" id="NIXT01000246">
    <property type="protein sequence ID" value="OXE33640.1"/>
    <property type="molecule type" value="Genomic_DNA"/>
</dbReference>
<dbReference type="InterPro" id="IPR053713">
    <property type="entry name" value="Bact_OM_Channel_sf"/>
</dbReference>
<dbReference type="InterPro" id="IPR020016">
    <property type="entry name" value="Decahaem-assoc_OM_MtrB/PioB"/>
</dbReference>
<keyword evidence="1" id="KW-0732">Signal</keyword>
<comment type="caution">
    <text evidence="2">The sequence shown here is derived from an EMBL/GenBank/DDBJ whole genome shotgun (WGS) entry which is preliminary data.</text>
</comment>
<protein>
    <submittedName>
        <fullName evidence="2">Uncharacterized protein</fullName>
    </submittedName>
</protein>
<gene>
    <name evidence="2" type="ORF">CA163_06495</name>
</gene>
<reference evidence="2 3" key="1">
    <citation type="journal article" date="2017" name="Appl. Environ. Microbiol.">
        <title>Parallel evolution of two clades of a major Atlantic endemic Vibrio parahaemolyticus pathogen lineage by independent acquisition of related pathogenicity islands.</title>
        <authorList>
            <person name="Xu F."/>
            <person name="Gonzalez-Escalona N."/>
            <person name="Drees K.P."/>
            <person name="Sebra R.P."/>
            <person name="Cooper V.S."/>
            <person name="Jones S.H."/>
            <person name="Whistler C.A."/>
        </authorList>
    </citation>
    <scope>NUCLEOTIDE SEQUENCE [LARGE SCALE GENOMIC DNA]</scope>
    <source>
        <strain evidence="2 3">MAVP-3</strain>
    </source>
</reference>
<evidence type="ECO:0000313" key="2">
    <source>
        <dbReference type="EMBL" id="OXE33640.1"/>
    </source>
</evidence>
<feature type="non-terminal residue" evidence="2">
    <location>
        <position position="1"/>
    </location>
</feature>
<name>A0A227JF74_VIBPH</name>
<proteinExistence type="predicted"/>